<dbReference type="SUPFAM" id="SSF52540">
    <property type="entry name" value="P-loop containing nucleoside triphosphate hydrolases"/>
    <property type="match status" value="1"/>
</dbReference>
<dbReference type="InterPro" id="IPR027417">
    <property type="entry name" value="P-loop_NTPase"/>
</dbReference>
<evidence type="ECO:0000256" key="2">
    <source>
        <dbReference type="ARBA" id="ARBA00022475"/>
    </source>
</evidence>
<dbReference type="SMART" id="SM00382">
    <property type="entry name" value="AAA"/>
    <property type="match status" value="1"/>
</dbReference>
<dbReference type="AlphaFoldDB" id="A0A6A7MYX2"/>
<proteinExistence type="predicted"/>
<dbReference type="InterPro" id="IPR012340">
    <property type="entry name" value="NA-bd_OB-fold"/>
</dbReference>
<dbReference type="FunFam" id="3.40.50.300:FF:000042">
    <property type="entry name" value="Maltose/maltodextrin ABC transporter, ATP-binding protein"/>
    <property type="match status" value="1"/>
</dbReference>
<keyword evidence="2" id="KW-1003">Cell membrane</keyword>
<keyword evidence="4 6" id="KW-0067">ATP-binding</keyword>
<dbReference type="InterPro" id="IPR040582">
    <property type="entry name" value="OB_MalK-like"/>
</dbReference>
<dbReference type="GO" id="GO:0016887">
    <property type="term" value="F:ATP hydrolysis activity"/>
    <property type="evidence" value="ECO:0007669"/>
    <property type="project" value="InterPro"/>
</dbReference>
<keyword evidence="2" id="KW-0472">Membrane</keyword>
<feature type="domain" description="ABC transporter" evidence="5">
    <location>
        <begin position="4"/>
        <end position="235"/>
    </location>
</feature>
<dbReference type="InterPro" id="IPR047641">
    <property type="entry name" value="ABC_transpr_MalK/UgpC-like"/>
</dbReference>
<dbReference type="Gene3D" id="3.40.50.300">
    <property type="entry name" value="P-loop containing nucleotide triphosphate hydrolases"/>
    <property type="match status" value="1"/>
</dbReference>
<dbReference type="PANTHER" id="PTHR43875">
    <property type="entry name" value="MALTODEXTRIN IMPORT ATP-BINDING PROTEIN MSMX"/>
    <property type="match status" value="1"/>
</dbReference>
<dbReference type="InterPro" id="IPR003593">
    <property type="entry name" value="AAA+_ATPase"/>
</dbReference>
<keyword evidence="1" id="KW-0813">Transport</keyword>
<evidence type="ECO:0000256" key="4">
    <source>
        <dbReference type="ARBA" id="ARBA00022840"/>
    </source>
</evidence>
<dbReference type="Pfam" id="PF00005">
    <property type="entry name" value="ABC_tran"/>
    <property type="match status" value="1"/>
</dbReference>
<name>A0A6A7MYX2_9BURK</name>
<sequence>MAAISLQHVRKFYDNGFHAVKDFNLHIEDGEFVVFVGPSGCGKSTTLRMIAGLEDISDGNLQIGGRVVNDLQPKERDIAMVFQSYALYPHMTVRQNMGFALKLDGVPKAQINERVDEAAKMLHLEPLLERRPKELSGGQRQRVALGRAIVRKPQAFLMDEPLSNLDAKLRVEMRASIARLHRKLGVTTVYVTHDQVEAMTMGDRIVVMKGGEIQQVASPMALYERPANKFVGSFIGSPAMSFLDGHVLGGVVGGEGYALTLPTDMAQRVSGHEGRPVSLGLRPEILSLLQPGAVADNGAVLRGVAEVVEPLGAETIVTVQVGAQNIVARLAGNVDIRAGQALALVVDCSRIHLFDAESEANISLD</sequence>
<dbReference type="InterPro" id="IPR003439">
    <property type="entry name" value="ABC_transporter-like_ATP-bd"/>
</dbReference>
<dbReference type="Gene3D" id="2.40.50.100">
    <property type="match status" value="1"/>
</dbReference>
<dbReference type="Pfam" id="PF03459">
    <property type="entry name" value="TOBE"/>
    <property type="match status" value="1"/>
</dbReference>
<dbReference type="InterPro" id="IPR015855">
    <property type="entry name" value="ABC_transpr_MalK-like"/>
</dbReference>
<organism evidence="6 7">
    <name type="scientific">Rugamonas aquatica</name>
    <dbReference type="NCBI Taxonomy" id="2743357"/>
    <lineage>
        <taxon>Bacteria</taxon>
        <taxon>Pseudomonadati</taxon>
        <taxon>Pseudomonadota</taxon>
        <taxon>Betaproteobacteria</taxon>
        <taxon>Burkholderiales</taxon>
        <taxon>Oxalobacteraceae</taxon>
        <taxon>Telluria group</taxon>
        <taxon>Rugamonas</taxon>
    </lineage>
</organism>
<dbReference type="PANTHER" id="PTHR43875:SF1">
    <property type="entry name" value="OSMOPROTECTIVE COMPOUNDS UPTAKE ATP-BINDING PROTEIN GGTA"/>
    <property type="match status" value="1"/>
</dbReference>
<dbReference type="InterPro" id="IPR008995">
    <property type="entry name" value="Mo/tungstate-bd_C_term_dom"/>
</dbReference>
<reference evidence="6 7" key="1">
    <citation type="submission" date="2019-10" db="EMBL/GenBank/DDBJ databases">
        <title>Two novel species isolated from a subtropical stream in China.</title>
        <authorList>
            <person name="Lu H."/>
        </authorList>
    </citation>
    <scope>NUCLEOTIDE SEQUENCE [LARGE SCALE GENOMIC DNA]</scope>
    <source>
        <strain evidence="6 7">FT29W</strain>
    </source>
</reference>
<dbReference type="PROSITE" id="PS00211">
    <property type="entry name" value="ABC_TRANSPORTER_1"/>
    <property type="match status" value="1"/>
</dbReference>
<keyword evidence="3" id="KW-0547">Nucleotide-binding</keyword>
<dbReference type="RefSeq" id="WP_152837398.1">
    <property type="nucleotide sequence ID" value="NZ_WHUG01000002.1"/>
</dbReference>
<evidence type="ECO:0000256" key="3">
    <source>
        <dbReference type="ARBA" id="ARBA00022741"/>
    </source>
</evidence>
<dbReference type="PROSITE" id="PS50893">
    <property type="entry name" value="ABC_TRANSPORTER_2"/>
    <property type="match status" value="1"/>
</dbReference>
<dbReference type="Pfam" id="PF17912">
    <property type="entry name" value="OB_MalK"/>
    <property type="match status" value="1"/>
</dbReference>
<protein>
    <submittedName>
        <fullName evidence="6">sn-glycerol-3-phosphate ABC transporter ATP-binding protein UgpC</fullName>
    </submittedName>
</protein>
<evidence type="ECO:0000313" key="7">
    <source>
        <dbReference type="Proteomes" id="UP000440498"/>
    </source>
</evidence>
<dbReference type="Gene3D" id="2.40.50.140">
    <property type="entry name" value="Nucleic acid-binding proteins"/>
    <property type="match status" value="1"/>
</dbReference>
<comment type="caution">
    <text evidence="6">The sequence shown here is derived from an EMBL/GenBank/DDBJ whole genome shotgun (WGS) entry which is preliminary data.</text>
</comment>
<dbReference type="SUPFAM" id="SSF50331">
    <property type="entry name" value="MOP-like"/>
    <property type="match status" value="1"/>
</dbReference>
<dbReference type="GO" id="GO:0008643">
    <property type="term" value="P:carbohydrate transport"/>
    <property type="evidence" value="ECO:0007669"/>
    <property type="project" value="InterPro"/>
</dbReference>
<accession>A0A6A7MYX2</accession>
<dbReference type="Proteomes" id="UP000440498">
    <property type="component" value="Unassembled WGS sequence"/>
</dbReference>
<dbReference type="InterPro" id="IPR005116">
    <property type="entry name" value="Transp-assoc_OB_typ1"/>
</dbReference>
<gene>
    <name evidence="6" type="primary">ugpC</name>
    <name evidence="6" type="ORF">GEV02_07345</name>
</gene>
<evidence type="ECO:0000259" key="5">
    <source>
        <dbReference type="PROSITE" id="PS50893"/>
    </source>
</evidence>
<evidence type="ECO:0000313" key="6">
    <source>
        <dbReference type="EMBL" id="MQA37959.1"/>
    </source>
</evidence>
<dbReference type="CDD" id="cd03301">
    <property type="entry name" value="ABC_MalK_N"/>
    <property type="match status" value="1"/>
</dbReference>
<keyword evidence="7" id="KW-1185">Reference proteome</keyword>
<evidence type="ECO:0000256" key="1">
    <source>
        <dbReference type="ARBA" id="ARBA00022448"/>
    </source>
</evidence>
<dbReference type="NCBIfam" id="NF008653">
    <property type="entry name" value="PRK11650.1"/>
    <property type="match status" value="1"/>
</dbReference>
<dbReference type="EMBL" id="WHUG01000002">
    <property type="protein sequence ID" value="MQA37959.1"/>
    <property type="molecule type" value="Genomic_DNA"/>
</dbReference>
<dbReference type="InterPro" id="IPR017871">
    <property type="entry name" value="ABC_transporter-like_CS"/>
</dbReference>
<dbReference type="GO" id="GO:0055052">
    <property type="term" value="C:ATP-binding cassette (ABC) transporter complex, substrate-binding subunit-containing"/>
    <property type="evidence" value="ECO:0007669"/>
    <property type="project" value="TreeGrafter"/>
</dbReference>
<dbReference type="GO" id="GO:0140359">
    <property type="term" value="F:ABC-type transporter activity"/>
    <property type="evidence" value="ECO:0007669"/>
    <property type="project" value="InterPro"/>
</dbReference>
<dbReference type="GO" id="GO:0005524">
    <property type="term" value="F:ATP binding"/>
    <property type="evidence" value="ECO:0007669"/>
    <property type="project" value="UniProtKB-KW"/>
</dbReference>